<feature type="transmembrane region" description="Helical" evidence="1">
    <location>
        <begin position="182"/>
        <end position="199"/>
    </location>
</feature>
<dbReference type="EMBL" id="JALLBG020000199">
    <property type="protein sequence ID" value="KAL3759623.1"/>
    <property type="molecule type" value="Genomic_DNA"/>
</dbReference>
<dbReference type="InterPro" id="IPR000620">
    <property type="entry name" value="EamA_dom"/>
</dbReference>
<keyword evidence="4" id="KW-1185">Reference proteome</keyword>
<accession>A0ABD3M9Q6</accession>
<organism evidence="3 4">
    <name type="scientific">Discostella pseudostelligera</name>
    <dbReference type="NCBI Taxonomy" id="259834"/>
    <lineage>
        <taxon>Eukaryota</taxon>
        <taxon>Sar</taxon>
        <taxon>Stramenopiles</taxon>
        <taxon>Ochrophyta</taxon>
        <taxon>Bacillariophyta</taxon>
        <taxon>Coscinodiscophyceae</taxon>
        <taxon>Thalassiosirophycidae</taxon>
        <taxon>Stephanodiscales</taxon>
        <taxon>Stephanodiscaceae</taxon>
        <taxon>Discostella</taxon>
    </lineage>
</organism>
<feature type="domain" description="EamA" evidence="2">
    <location>
        <begin position="77"/>
        <end position="197"/>
    </location>
</feature>
<feature type="transmembrane region" description="Helical" evidence="1">
    <location>
        <begin position="24"/>
        <end position="45"/>
    </location>
</feature>
<feature type="transmembrane region" description="Helical" evidence="1">
    <location>
        <begin position="66"/>
        <end position="99"/>
    </location>
</feature>
<evidence type="ECO:0000313" key="3">
    <source>
        <dbReference type="EMBL" id="KAL3759623.1"/>
    </source>
</evidence>
<reference evidence="3 4" key="1">
    <citation type="submission" date="2024-10" db="EMBL/GenBank/DDBJ databases">
        <title>Updated reference genomes for cyclostephanoid diatoms.</title>
        <authorList>
            <person name="Roberts W.R."/>
            <person name="Alverson A.J."/>
        </authorList>
    </citation>
    <scope>NUCLEOTIDE SEQUENCE [LARGE SCALE GENOMIC DNA]</scope>
    <source>
        <strain evidence="3 4">AJA232-27</strain>
    </source>
</reference>
<evidence type="ECO:0000259" key="2">
    <source>
        <dbReference type="Pfam" id="PF00892"/>
    </source>
</evidence>
<gene>
    <name evidence="3" type="ORF">ACHAWU_009770</name>
</gene>
<evidence type="ECO:0000256" key="1">
    <source>
        <dbReference type="SAM" id="Phobius"/>
    </source>
</evidence>
<evidence type="ECO:0000313" key="4">
    <source>
        <dbReference type="Proteomes" id="UP001530293"/>
    </source>
</evidence>
<dbReference type="AlphaFoldDB" id="A0ABD3M9Q6"/>
<protein>
    <recommendedName>
        <fullName evidence="2">EamA domain-containing protein</fullName>
    </recommendedName>
</protein>
<dbReference type="Proteomes" id="UP001530293">
    <property type="component" value="Unassembled WGS sequence"/>
</dbReference>
<proteinExistence type="predicted"/>
<keyword evidence="1" id="KW-0812">Transmembrane</keyword>
<dbReference type="SUPFAM" id="SSF103481">
    <property type="entry name" value="Multidrug resistance efflux transporter EmrE"/>
    <property type="match status" value="1"/>
</dbReference>
<name>A0ABD3M9Q6_9STRA</name>
<sequence>MSVDFLSPTASGVNSSGIDRTTVYVTWIFHLGYYVVFFGSVGICAQQLRESLCSFHISISPTYLTLNVLLVFDIVGFFTVFKCNVASLGFIIMCFARGFAISSSSTSEYNDEVDEKESIVFTSVNVGYLILSSTLGIIVGDVLWLEALCILGAKHVIVIDSIKPFGAAILGCVVLDEVLMPPAWGGMVLTVVGVGVVAWEEQRSSFTVI</sequence>
<dbReference type="Pfam" id="PF00892">
    <property type="entry name" value="EamA"/>
    <property type="match status" value="1"/>
</dbReference>
<dbReference type="InterPro" id="IPR037185">
    <property type="entry name" value="EmrE-like"/>
</dbReference>
<keyword evidence="1" id="KW-1133">Transmembrane helix</keyword>
<comment type="caution">
    <text evidence="3">The sequence shown here is derived from an EMBL/GenBank/DDBJ whole genome shotgun (WGS) entry which is preliminary data.</text>
</comment>
<feature type="transmembrane region" description="Helical" evidence="1">
    <location>
        <begin position="119"/>
        <end position="144"/>
    </location>
</feature>
<keyword evidence="1" id="KW-0472">Membrane</keyword>